<comment type="caution">
    <text evidence="2">The sequence shown here is derived from an EMBL/GenBank/DDBJ whole genome shotgun (WGS) entry which is preliminary data.</text>
</comment>
<dbReference type="Pfam" id="PF01636">
    <property type="entry name" value="APH"/>
    <property type="match status" value="1"/>
</dbReference>
<dbReference type="OrthoDB" id="4706173at2"/>
<proteinExistence type="predicted"/>
<dbReference type="RefSeq" id="WP_144945938.1">
    <property type="nucleotide sequence ID" value="NZ_VMQU01000007.1"/>
</dbReference>
<evidence type="ECO:0000313" key="2">
    <source>
        <dbReference type="EMBL" id="TVS91848.1"/>
    </source>
</evidence>
<evidence type="ECO:0000313" key="3">
    <source>
        <dbReference type="Proteomes" id="UP000320513"/>
    </source>
</evidence>
<keyword evidence="2" id="KW-0808">Transferase</keyword>
<organism evidence="2 3">
    <name type="scientific">Mycobacterium helveticum</name>
    <dbReference type="NCBI Taxonomy" id="2592811"/>
    <lineage>
        <taxon>Bacteria</taxon>
        <taxon>Bacillati</taxon>
        <taxon>Actinomycetota</taxon>
        <taxon>Actinomycetes</taxon>
        <taxon>Mycobacteriales</taxon>
        <taxon>Mycobacteriaceae</taxon>
        <taxon>Mycobacterium</taxon>
    </lineage>
</organism>
<reference evidence="2 3" key="1">
    <citation type="submission" date="2019-07" db="EMBL/GenBank/DDBJ databases">
        <title>New Mycobacterium species.</title>
        <authorList>
            <person name="Tortoli E."/>
            <person name="Ghielmetti G."/>
            <person name="Friedel U."/>
            <person name="Trovato A."/>
        </authorList>
    </citation>
    <scope>NUCLEOTIDE SEQUENCE [LARGE SCALE GENOMIC DNA]</scope>
    <source>
        <strain evidence="2 3">16-83</strain>
    </source>
</reference>
<dbReference type="InterPro" id="IPR011009">
    <property type="entry name" value="Kinase-like_dom_sf"/>
</dbReference>
<feature type="domain" description="Aminoglycoside phosphotransferase" evidence="1">
    <location>
        <begin position="41"/>
        <end position="240"/>
    </location>
</feature>
<accession>A0A557XZZ3</accession>
<protein>
    <submittedName>
        <fullName evidence="2">Aminoglycoside phosphotransferase family protein</fullName>
    </submittedName>
</protein>
<dbReference type="InterPro" id="IPR002575">
    <property type="entry name" value="Aminoglycoside_PTrfase"/>
</dbReference>
<dbReference type="SUPFAM" id="SSF56112">
    <property type="entry name" value="Protein kinase-like (PK-like)"/>
    <property type="match status" value="1"/>
</dbReference>
<dbReference type="EMBL" id="VMQU01000007">
    <property type="protein sequence ID" value="TVS91848.1"/>
    <property type="molecule type" value="Genomic_DNA"/>
</dbReference>
<dbReference type="GO" id="GO:0016740">
    <property type="term" value="F:transferase activity"/>
    <property type="evidence" value="ECO:0007669"/>
    <property type="project" value="UniProtKB-KW"/>
</dbReference>
<dbReference type="Gene3D" id="3.90.1200.10">
    <property type="match status" value="1"/>
</dbReference>
<evidence type="ECO:0000259" key="1">
    <source>
        <dbReference type="Pfam" id="PF01636"/>
    </source>
</evidence>
<keyword evidence="3" id="KW-1185">Reference proteome</keyword>
<gene>
    <name evidence="2" type="ORF">FPZ47_02890</name>
</gene>
<name>A0A557XZZ3_9MYCO</name>
<dbReference type="Proteomes" id="UP000320513">
    <property type="component" value="Unassembled WGS sequence"/>
</dbReference>
<dbReference type="AlphaFoldDB" id="A0A557XZZ3"/>
<sequence length="362" mass="39399">MSAKGMRSTTPSNGSGGAHYLPIGLVDIELSTPPTELVDDTTIFLLGPDQEGSPSAVLKVARGLLGTAELRTQRRVLSELAIHPGLDGEWRELLPRVLAFDERAEATLSVESFRPGIDLAEALACQPDRVEELTATALRAIAPLHRRTTTFVGVDNAIMLWRWLVGPLAGLADMCRRLDPVRAVQVNRLSRMLRRDVRAWRMPVGWTHGSFTPGNVLVDGVQGRVTGIVDWGGGGPGRPALIDEYLMILTASCQVQGADLGTVVTERLRAGGLLGRERNALHAARDRSGPHADDRPLDAGGVDECVAVLLTWLHHVADLWRKRATQPNHHVWWATNVAPVIDFAAAWYPGDAGYFPKRRGGE</sequence>